<dbReference type="PROSITE" id="PS51635">
    <property type="entry name" value="PNPLA"/>
    <property type="match status" value="1"/>
</dbReference>
<dbReference type="FunFam" id="3.40.1090.10:FF:000005">
    <property type="entry name" value="Patatin"/>
    <property type="match status" value="1"/>
</dbReference>
<comment type="caution">
    <text evidence="9">The sequence shown here is derived from an EMBL/GenBank/DDBJ whole genome shotgun (WGS) entry which is preliminary data.</text>
</comment>
<keyword evidence="4 6" id="KW-0442">Lipid degradation</keyword>
<feature type="active site" description="Proton acceptor" evidence="6">
    <location>
        <position position="215"/>
    </location>
</feature>
<evidence type="ECO:0000313" key="10">
    <source>
        <dbReference type="Proteomes" id="UP001459277"/>
    </source>
</evidence>
<accession>A0AAW2CC74</accession>
<evidence type="ECO:0000256" key="7">
    <source>
        <dbReference type="RuleBase" id="RU361262"/>
    </source>
</evidence>
<dbReference type="GO" id="GO:0004620">
    <property type="term" value="F:phospholipase activity"/>
    <property type="evidence" value="ECO:0007669"/>
    <property type="project" value="TreeGrafter"/>
</dbReference>
<evidence type="ECO:0000256" key="3">
    <source>
        <dbReference type="ARBA" id="ARBA00022821"/>
    </source>
</evidence>
<evidence type="ECO:0000313" key="9">
    <source>
        <dbReference type="EMBL" id="KAK9995092.1"/>
    </source>
</evidence>
<feature type="short sequence motif" description="GXGXXG" evidence="6">
    <location>
        <begin position="26"/>
        <end position="31"/>
    </location>
</feature>
<evidence type="ECO:0000256" key="4">
    <source>
        <dbReference type="ARBA" id="ARBA00022963"/>
    </source>
</evidence>
<dbReference type="Gene3D" id="3.40.1090.10">
    <property type="entry name" value="Cytosolic phospholipase A2 catalytic domain"/>
    <property type="match status" value="1"/>
</dbReference>
<gene>
    <name evidence="9" type="ORF">SO802_024795</name>
</gene>
<feature type="domain" description="PNPLA" evidence="8">
    <location>
        <begin position="22"/>
        <end position="228"/>
    </location>
</feature>
<dbReference type="InterPro" id="IPR002641">
    <property type="entry name" value="PNPLA_dom"/>
</dbReference>
<dbReference type="GO" id="GO:0047372">
    <property type="term" value="F:monoacylglycerol lipase activity"/>
    <property type="evidence" value="ECO:0007669"/>
    <property type="project" value="TreeGrafter"/>
</dbReference>
<dbReference type="Pfam" id="PF01734">
    <property type="entry name" value="Patatin"/>
    <property type="match status" value="1"/>
</dbReference>
<sequence length="395" mass="43929">MDQTQPLFEINPEEYGDLITILSIDGGGIRGIIPSIMIEFLESEIQKLDGPDARIADYFDIIAGTSTGGLVTSMLTAPNENNRPLFAAKDIKNFYLDHCPKIFPQHNRVITEAIEMVKILTGPKYDGQYLHKILKEKLGDTHLHQTLTNVVIPTYDIKLRRPTIFSSYKVKKNPSMDALLSDICIGTSAAPTFLPAYHFETNDPKMGVREFNLIDCGVAADNPTKLAIGEAKKEIIPTKVITKVRFLVVSLGTGSQKIENTYDANEVAKWALQQWLTHKGESPLVDIFMEAIKGIMDDDLWTDLQIFQSQQYYLRIQDDTLNRTISSVDIATKENLDNLVKVGEELLDKPVSRVNLDTGILEPTNQGTNREALSSAAKVLSTNKRLAEAGSPHGK</sequence>
<evidence type="ECO:0000256" key="2">
    <source>
        <dbReference type="ARBA" id="ARBA00022801"/>
    </source>
</evidence>
<dbReference type="PANTHER" id="PTHR32176:SF109">
    <property type="entry name" value="PATATIN-LIKE PROTEIN 2"/>
    <property type="match status" value="1"/>
</dbReference>
<dbReference type="EC" id="3.1.1.-" evidence="7"/>
<feature type="short sequence motif" description="GXSXG" evidence="6">
    <location>
        <begin position="64"/>
        <end position="68"/>
    </location>
</feature>
<dbReference type="InterPro" id="IPR016035">
    <property type="entry name" value="Acyl_Trfase/lysoPLipase"/>
</dbReference>
<keyword evidence="10" id="KW-1185">Reference proteome</keyword>
<comment type="function">
    <text evidence="7">Lipolytic acyl hydrolase (LAH).</text>
</comment>
<comment type="caution">
    <text evidence="6">Lacks conserved residue(s) required for the propagation of feature annotation.</text>
</comment>
<dbReference type="GO" id="GO:0006952">
    <property type="term" value="P:defense response"/>
    <property type="evidence" value="ECO:0007669"/>
    <property type="project" value="UniProtKB-KW"/>
</dbReference>
<evidence type="ECO:0000256" key="1">
    <source>
        <dbReference type="ARBA" id="ARBA00010240"/>
    </source>
</evidence>
<evidence type="ECO:0000256" key="5">
    <source>
        <dbReference type="ARBA" id="ARBA00023098"/>
    </source>
</evidence>
<dbReference type="EMBL" id="JAZDWU010000008">
    <property type="protein sequence ID" value="KAK9995092.1"/>
    <property type="molecule type" value="Genomic_DNA"/>
</dbReference>
<feature type="active site" description="Nucleophile" evidence="6">
    <location>
        <position position="66"/>
    </location>
</feature>
<keyword evidence="5 6" id="KW-0443">Lipid metabolism</keyword>
<evidence type="ECO:0000256" key="6">
    <source>
        <dbReference type="PROSITE-ProRule" id="PRU01161"/>
    </source>
</evidence>
<dbReference type="Proteomes" id="UP001459277">
    <property type="component" value="Unassembled WGS sequence"/>
</dbReference>
<organism evidence="9 10">
    <name type="scientific">Lithocarpus litseifolius</name>
    <dbReference type="NCBI Taxonomy" id="425828"/>
    <lineage>
        <taxon>Eukaryota</taxon>
        <taxon>Viridiplantae</taxon>
        <taxon>Streptophyta</taxon>
        <taxon>Embryophyta</taxon>
        <taxon>Tracheophyta</taxon>
        <taxon>Spermatophyta</taxon>
        <taxon>Magnoliopsida</taxon>
        <taxon>eudicotyledons</taxon>
        <taxon>Gunneridae</taxon>
        <taxon>Pentapetalae</taxon>
        <taxon>rosids</taxon>
        <taxon>fabids</taxon>
        <taxon>Fagales</taxon>
        <taxon>Fagaceae</taxon>
        <taxon>Lithocarpus</taxon>
    </lineage>
</organism>
<dbReference type="AlphaFoldDB" id="A0AAW2CC74"/>
<proteinExistence type="inferred from homology"/>
<keyword evidence="2 6" id="KW-0378">Hydrolase</keyword>
<reference evidence="9 10" key="1">
    <citation type="submission" date="2024-01" db="EMBL/GenBank/DDBJ databases">
        <title>A telomere-to-telomere, gap-free genome of sweet tea (Lithocarpus litseifolius).</title>
        <authorList>
            <person name="Zhou J."/>
        </authorList>
    </citation>
    <scope>NUCLEOTIDE SEQUENCE [LARGE SCALE GENOMIC DNA]</scope>
    <source>
        <strain evidence="9">Zhou-2022a</strain>
        <tissue evidence="9">Leaf</tissue>
    </source>
</reference>
<dbReference type="GO" id="GO:0016042">
    <property type="term" value="P:lipid catabolic process"/>
    <property type="evidence" value="ECO:0007669"/>
    <property type="project" value="UniProtKB-UniRule"/>
</dbReference>
<dbReference type="PANTHER" id="PTHR32176">
    <property type="entry name" value="XYLOSE ISOMERASE"/>
    <property type="match status" value="1"/>
</dbReference>
<dbReference type="SUPFAM" id="SSF52151">
    <property type="entry name" value="FabD/lysophospholipase-like"/>
    <property type="match status" value="1"/>
</dbReference>
<keyword evidence="3" id="KW-0611">Plant defense</keyword>
<comment type="domain">
    <text evidence="7">The nitrogen atoms of the two glycine residues in the GGXR motif define the oxyanion hole, and stabilize the oxyanion that forms during the nucleophilic attack by the catalytic serine during substrate cleavage.</text>
</comment>
<name>A0AAW2CC74_9ROSI</name>
<protein>
    <recommendedName>
        <fullName evidence="7">Patatin</fullName>
        <ecNumber evidence="7">3.1.1.-</ecNumber>
    </recommendedName>
</protein>
<evidence type="ECO:0000259" key="8">
    <source>
        <dbReference type="PROSITE" id="PS51635"/>
    </source>
</evidence>
<comment type="similarity">
    <text evidence="1 7">Belongs to the patatin family.</text>
</comment>